<sequence>MDELVEYHKVNEMVIRDSSTRDCNMIACWQGGNKIMTFAPALPDNQDNFRQTGPVYLHNVQLNTDMEHPTSRKLINESHMVFASLQQMRKEVKDKSLDKSLLLKFSRKYRSILHSNFLEIRLKLEGEHENHEAGLEQQMKLYSMMELIWSLCEILFVENLPDGAVLLQLVEWCKWHFPLADELVQECTRSVDETPPASHPSYWDAVYALVLQGRVSEARDMLKLHPHYQTQVYDSFSSIDELLRKMPLFSFYQGQSTAEFEMKWRHWQDECLKRLHDGDFDTVIELKTICKILCGDEEVFHQLSELSGSWYRILITYLLYTNPTINLYDLHYHSKLCIDMYGGHTELSALDNILLAAFKFDVSQVIRECCIHLSNWWLPTHLTDLIYYSELIPNYSSENSSDLRDFLLVQYANAMSGVESLWDVVASYLASCSTESNHYLALYVQRIPLSSEKKVAKILRLCEKYQLTTEAQSICKQMAMKALTNKRLGNALLWCIKSNDSSFAMYIADQMLTEYAQTGTFSNIDVIDYLGPTILMSERLTFLGKYRDFHRLHGEEKFEEAGRLLLNLLVSRIAPMELWLSLLMDALPLLDKDKIIYGVEETSSLLACLNTLDQQDKLFSKLSESEKRNHLQRIKHLRLSLTNNLARAIVS</sequence>
<comment type="similarity">
    <text evidence="2 10">Belongs to the nucleoporin Nup85 family.</text>
</comment>
<dbReference type="GO" id="GO:0045893">
    <property type="term" value="P:positive regulation of DNA-templated transcription"/>
    <property type="evidence" value="ECO:0007669"/>
    <property type="project" value="TreeGrafter"/>
</dbReference>
<dbReference type="GO" id="GO:0006606">
    <property type="term" value="P:protein import into nucleus"/>
    <property type="evidence" value="ECO:0007669"/>
    <property type="project" value="TreeGrafter"/>
</dbReference>
<name>A0A6F9DNE3_9ASCI</name>
<evidence type="ECO:0000256" key="8">
    <source>
        <dbReference type="ARBA" id="ARBA00023132"/>
    </source>
</evidence>
<proteinExistence type="evidence at transcript level"/>
<evidence type="ECO:0000313" key="11">
    <source>
        <dbReference type="EMBL" id="CAB3264518.1"/>
    </source>
</evidence>
<accession>A0A6F9DNE3</accession>
<evidence type="ECO:0000256" key="3">
    <source>
        <dbReference type="ARBA" id="ARBA00017729"/>
    </source>
</evidence>
<dbReference type="GO" id="GO:0017056">
    <property type="term" value="F:structural constituent of nuclear pore"/>
    <property type="evidence" value="ECO:0007669"/>
    <property type="project" value="TreeGrafter"/>
</dbReference>
<dbReference type="PANTHER" id="PTHR13373:SF21">
    <property type="entry name" value="NUCLEAR PORE COMPLEX PROTEIN NUP85"/>
    <property type="match status" value="1"/>
</dbReference>
<keyword evidence="6 10" id="KW-0653">Protein transport</keyword>
<dbReference type="GO" id="GO:0006406">
    <property type="term" value="P:mRNA export from nucleus"/>
    <property type="evidence" value="ECO:0007669"/>
    <property type="project" value="TreeGrafter"/>
</dbReference>
<protein>
    <recommendedName>
        <fullName evidence="3 10">Nuclear pore complex protein Nup85</fullName>
    </recommendedName>
</protein>
<evidence type="ECO:0000256" key="5">
    <source>
        <dbReference type="ARBA" id="ARBA00022816"/>
    </source>
</evidence>
<dbReference type="Pfam" id="PF07575">
    <property type="entry name" value="Nucleopor_Nup85"/>
    <property type="match status" value="1"/>
</dbReference>
<gene>
    <name evidence="11" type="primary">Nup85</name>
</gene>
<dbReference type="EMBL" id="LR788656">
    <property type="protein sequence ID" value="CAB3264518.1"/>
    <property type="molecule type" value="mRNA"/>
</dbReference>
<evidence type="ECO:0000256" key="9">
    <source>
        <dbReference type="ARBA" id="ARBA00023242"/>
    </source>
</evidence>
<evidence type="ECO:0000256" key="6">
    <source>
        <dbReference type="ARBA" id="ARBA00022927"/>
    </source>
</evidence>
<keyword evidence="10" id="KW-0472">Membrane</keyword>
<keyword evidence="4 10" id="KW-0813">Transport</keyword>
<dbReference type="GO" id="GO:0031965">
    <property type="term" value="C:nuclear membrane"/>
    <property type="evidence" value="ECO:0007669"/>
    <property type="project" value="UniProtKB-UniRule"/>
</dbReference>
<keyword evidence="7 10" id="KW-0811">Translocation</keyword>
<reference evidence="11" key="1">
    <citation type="submission" date="2020-04" db="EMBL/GenBank/DDBJ databases">
        <authorList>
            <person name="Neveu A P."/>
        </authorList>
    </citation>
    <scope>NUCLEOTIDE SEQUENCE</scope>
    <source>
        <tissue evidence="11">Whole embryo</tissue>
    </source>
</reference>
<dbReference type="GO" id="GO:0031080">
    <property type="term" value="C:nuclear pore outer ring"/>
    <property type="evidence" value="ECO:0007669"/>
    <property type="project" value="TreeGrafter"/>
</dbReference>
<comment type="subunit">
    <text evidence="10">Component of the nuclear pore complex (NPC).</text>
</comment>
<dbReference type="PANTHER" id="PTHR13373">
    <property type="entry name" value="FROUNT PROTEIN-RELATED"/>
    <property type="match status" value="1"/>
</dbReference>
<evidence type="ECO:0000256" key="2">
    <source>
        <dbReference type="ARBA" id="ARBA00005573"/>
    </source>
</evidence>
<comment type="subcellular location">
    <subcellularLocation>
        <location evidence="1 10">Nucleus</location>
        <location evidence="1 10">Nuclear pore complex</location>
    </subcellularLocation>
</comment>
<comment type="function">
    <text evidence="10">Functions as a component of the nuclear pore complex (NPC).</text>
</comment>
<keyword evidence="8 10" id="KW-0906">Nuclear pore complex</keyword>
<dbReference type="InterPro" id="IPR011502">
    <property type="entry name" value="Nucleoporin_Nup85"/>
</dbReference>
<evidence type="ECO:0000256" key="4">
    <source>
        <dbReference type="ARBA" id="ARBA00022448"/>
    </source>
</evidence>
<keyword evidence="5 10" id="KW-0509">mRNA transport</keyword>
<organism evidence="11">
    <name type="scientific">Phallusia mammillata</name>
    <dbReference type="NCBI Taxonomy" id="59560"/>
    <lineage>
        <taxon>Eukaryota</taxon>
        <taxon>Metazoa</taxon>
        <taxon>Chordata</taxon>
        <taxon>Tunicata</taxon>
        <taxon>Ascidiacea</taxon>
        <taxon>Phlebobranchia</taxon>
        <taxon>Ascidiidae</taxon>
        <taxon>Phallusia</taxon>
    </lineage>
</organism>
<dbReference type="AlphaFoldDB" id="A0A6F9DNE3"/>
<evidence type="ECO:0000256" key="10">
    <source>
        <dbReference type="RuleBase" id="RU365073"/>
    </source>
</evidence>
<evidence type="ECO:0000256" key="7">
    <source>
        <dbReference type="ARBA" id="ARBA00023010"/>
    </source>
</evidence>
<keyword evidence="9 10" id="KW-0539">Nucleus</keyword>
<evidence type="ECO:0000256" key="1">
    <source>
        <dbReference type="ARBA" id="ARBA00004567"/>
    </source>
</evidence>